<dbReference type="Pfam" id="PF00795">
    <property type="entry name" value="CN_hydrolase"/>
    <property type="match status" value="1"/>
</dbReference>
<dbReference type="PANTHER" id="PTHR43674">
    <property type="entry name" value="NITRILASE C965.09-RELATED"/>
    <property type="match status" value="1"/>
</dbReference>
<dbReference type="Proteomes" id="UP001061070">
    <property type="component" value="Unassembled WGS sequence"/>
</dbReference>
<dbReference type="RefSeq" id="WP_099181415.1">
    <property type="nucleotide sequence ID" value="NZ_BAQW01000004.1"/>
</dbReference>
<dbReference type="PANTHER" id="PTHR43674:SF2">
    <property type="entry name" value="BETA-UREIDOPROPIONASE"/>
    <property type="match status" value="1"/>
</dbReference>
<dbReference type="InterPro" id="IPR050345">
    <property type="entry name" value="Aliph_Amidase/BUP"/>
</dbReference>
<dbReference type="InterPro" id="IPR003010">
    <property type="entry name" value="C-N_Hydrolase"/>
</dbReference>
<keyword evidence="1" id="KW-0378">Hydrolase</keyword>
<comment type="caution">
    <text evidence="3">The sequence shown here is derived from an EMBL/GenBank/DDBJ whole genome shotgun (WGS) entry which is preliminary data.</text>
</comment>
<evidence type="ECO:0000313" key="3">
    <source>
        <dbReference type="EMBL" id="GBR09807.1"/>
    </source>
</evidence>
<dbReference type="PROSITE" id="PS50263">
    <property type="entry name" value="CN_HYDROLASE"/>
    <property type="match status" value="1"/>
</dbReference>
<accession>A0ABQ0Q9C8</accession>
<name>A0ABQ0Q9C8_9PROT</name>
<organism evidence="3 4">
    <name type="scientific">Gluconobacter frateurii NRIC 0228</name>
    <dbReference type="NCBI Taxonomy" id="1307946"/>
    <lineage>
        <taxon>Bacteria</taxon>
        <taxon>Pseudomonadati</taxon>
        <taxon>Pseudomonadota</taxon>
        <taxon>Alphaproteobacteria</taxon>
        <taxon>Acetobacterales</taxon>
        <taxon>Acetobacteraceae</taxon>
        <taxon>Gluconobacter</taxon>
    </lineage>
</organism>
<dbReference type="InterPro" id="IPR036526">
    <property type="entry name" value="C-N_Hydrolase_sf"/>
</dbReference>
<evidence type="ECO:0000259" key="2">
    <source>
        <dbReference type="PROSITE" id="PS50263"/>
    </source>
</evidence>
<dbReference type="EMBL" id="BAQW01000004">
    <property type="protein sequence ID" value="GBR09807.1"/>
    <property type="molecule type" value="Genomic_DNA"/>
</dbReference>
<feature type="domain" description="CN hydrolase" evidence="2">
    <location>
        <begin position="1"/>
        <end position="241"/>
    </location>
</feature>
<evidence type="ECO:0000256" key="1">
    <source>
        <dbReference type="ARBA" id="ARBA00022801"/>
    </source>
</evidence>
<protein>
    <recommendedName>
        <fullName evidence="2">CN hydrolase domain-containing protein</fullName>
    </recommendedName>
</protein>
<proteinExistence type="predicted"/>
<evidence type="ECO:0000313" key="4">
    <source>
        <dbReference type="Proteomes" id="UP001061070"/>
    </source>
</evidence>
<dbReference type="SUPFAM" id="SSF56317">
    <property type="entry name" value="Carbon-nitrogen hydrolase"/>
    <property type="match status" value="1"/>
</dbReference>
<sequence length="253" mass="26954">MRIAVVEWPDELEPDSTAWKAIIQGVDASRPDILITNEMPFGPWVASAPAFDTEVAAQTIAIHEAGLVALSTLSAKAVISSRPVWAGNKLSNEAIVIEAGCAKAVHHKQYFPSEPGWYETAWFGAASGEFETTRIGDIDVGVLLCTELMLNEHARAYGRHGAPLIAIPRATGVSRDLWHLAGKFAAITSGAYVVSSNRVGSVTGPVFGGGGFVYSPTGELLATTDADHPLAVFELDAALSKRQKLCYPCYVAE</sequence>
<keyword evidence="4" id="KW-1185">Reference proteome</keyword>
<gene>
    <name evidence="3" type="ORF">AA0228_0812</name>
</gene>
<dbReference type="CDD" id="cd07197">
    <property type="entry name" value="nitrilase"/>
    <property type="match status" value="1"/>
</dbReference>
<dbReference type="Gene3D" id="3.60.110.10">
    <property type="entry name" value="Carbon-nitrogen hydrolase"/>
    <property type="match status" value="1"/>
</dbReference>
<reference evidence="3" key="1">
    <citation type="submission" date="2013-04" db="EMBL/GenBank/DDBJ databases">
        <title>The genome sequencing project of 58 acetic acid bacteria.</title>
        <authorList>
            <person name="Okamoto-Kainuma A."/>
            <person name="Ishikawa M."/>
            <person name="Umino S."/>
            <person name="Koizumi Y."/>
            <person name="Shiwa Y."/>
            <person name="Yoshikawa H."/>
            <person name="Matsutani M."/>
            <person name="Matsushita K."/>
        </authorList>
    </citation>
    <scope>NUCLEOTIDE SEQUENCE</scope>
    <source>
        <strain evidence="3">NRIC 0228</strain>
    </source>
</reference>